<comment type="caution">
    <text evidence="1">The sequence shown here is derived from an EMBL/GenBank/DDBJ whole genome shotgun (WGS) entry which is preliminary data.</text>
</comment>
<sequence>MRIARLLRQKGAHMLRCLCAQRTEPSDTDTAGDFSKFWTSDVRQRWDEGPRTNMLRTKRTLLTVKSIRDETFITGQTDSISSDILNLDTSDVMSN</sequence>
<dbReference type="EMBL" id="JAFHDT010000014">
    <property type="protein sequence ID" value="KAI7800995.1"/>
    <property type="molecule type" value="Genomic_DNA"/>
</dbReference>
<dbReference type="AlphaFoldDB" id="A0A9W7TLA1"/>
<evidence type="ECO:0000313" key="2">
    <source>
        <dbReference type="Proteomes" id="UP001059041"/>
    </source>
</evidence>
<reference evidence="1" key="1">
    <citation type="submission" date="2021-02" db="EMBL/GenBank/DDBJ databases">
        <title>Comparative genomics reveals that relaxation of natural selection precedes convergent phenotypic evolution of cavefish.</title>
        <authorList>
            <person name="Peng Z."/>
        </authorList>
    </citation>
    <scope>NUCLEOTIDE SEQUENCE</scope>
    <source>
        <tissue evidence="1">Muscle</tissue>
    </source>
</reference>
<protein>
    <submittedName>
        <fullName evidence="1">Uncharacterized protein</fullName>
    </submittedName>
</protein>
<keyword evidence="2" id="KW-1185">Reference proteome</keyword>
<evidence type="ECO:0000313" key="1">
    <source>
        <dbReference type="EMBL" id="KAI7800995.1"/>
    </source>
</evidence>
<accession>A0A9W7TLA1</accession>
<organism evidence="1 2">
    <name type="scientific">Triplophysa rosa</name>
    <name type="common">Cave loach</name>
    <dbReference type="NCBI Taxonomy" id="992332"/>
    <lineage>
        <taxon>Eukaryota</taxon>
        <taxon>Metazoa</taxon>
        <taxon>Chordata</taxon>
        <taxon>Craniata</taxon>
        <taxon>Vertebrata</taxon>
        <taxon>Euteleostomi</taxon>
        <taxon>Actinopterygii</taxon>
        <taxon>Neopterygii</taxon>
        <taxon>Teleostei</taxon>
        <taxon>Ostariophysi</taxon>
        <taxon>Cypriniformes</taxon>
        <taxon>Nemacheilidae</taxon>
        <taxon>Triplophysa</taxon>
    </lineage>
</organism>
<dbReference type="Proteomes" id="UP001059041">
    <property type="component" value="Linkage Group LG14"/>
</dbReference>
<name>A0A9W7TLA1_TRIRA</name>
<proteinExistence type="predicted"/>
<gene>
    <name evidence="1" type="ORF">IRJ41_018143</name>
</gene>